<sequence length="83" mass="9383">MPPKLFDGQTQNQGVLRQQMNHNLMARRGIAEVVDETQTQEETQQFDKAEKRPAPQDGMHNANLIRPNKKIKMSLAVGVDLAE</sequence>
<organism evidence="2 3">
    <name type="scientific">Psilocybe cyanescens</name>
    <dbReference type="NCBI Taxonomy" id="93625"/>
    <lineage>
        <taxon>Eukaryota</taxon>
        <taxon>Fungi</taxon>
        <taxon>Dikarya</taxon>
        <taxon>Basidiomycota</taxon>
        <taxon>Agaricomycotina</taxon>
        <taxon>Agaricomycetes</taxon>
        <taxon>Agaricomycetidae</taxon>
        <taxon>Agaricales</taxon>
        <taxon>Agaricineae</taxon>
        <taxon>Strophariaceae</taxon>
        <taxon>Psilocybe</taxon>
    </lineage>
</organism>
<gene>
    <name evidence="2" type="ORF">CVT25_015523</name>
</gene>
<name>A0A409WIB4_PSICY</name>
<evidence type="ECO:0000313" key="2">
    <source>
        <dbReference type="EMBL" id="PPQ78190.1"/>
    </source>
</evidence>
<dbReference type="Proteomes" id="UP000283269">
    <property type="component" value="Unassembled WGS sequence"/>
</dbReference>
<dbReference type="AlphaFoldDB" id="A0A409WIB4"/>
<feature type="region of interest" description="Disordered" evidence="1">
    <location>
        <begin position="37"/>
        <end position="67"/>
    </location>
</feature>
<comment type="caution">
    <text evidence="2">The sequence shown here is derived from an EMBL/GenBank/DDBJ whole genome shotgun (WGS) entry which is preliminary data.</text>
</comment>
<accession>A0A409WIB4</accession>
<evidence type="ECO:0000313" key="3">
    <source>
        <dbReference type="Proteomes" id="UP000283269"/>
    </source>
</evidence>
<evidence type="ECO:0000256" key="1">
    <source>
        <dbReference type="SAM" id="MobiDB-lite"/>
    </source>
</evidence>
<protein>
    <submittedName>
        <fullName evidence="2">Uncharacterized protein</fullName>
    </submittedName>
</protein>
<keyword evidence="3" id="KW-1185">Reference proteome</keyword>
<dbReference type="InParanoid" id="A0A409WIB4"/>
<reference evidence="2 3" key="1">
    <citation type="journal article" date="2018" name="Evol. Lett.">
        <title>Horizontal gene cluster transfer increased hallucinogenic mushroom diversity.</title>
        <authorList>
            <person name="Reynolds H.T."/>
            <person name="Vijayakumar V."/>
            <person name="Gluck-Thaler E."/>
            <person name="Korotkin H.B."/>
            <person name="Matheny P.B."/>
            <person name="Slot J.C."/>
        </authorList>
    </citation>
    <scope>NUCLEOTIDE SEQUENCE [LARGE SCALE GENOMIC DNA]</scope>
    <source>
        <strain evidence="2 3">2631</strain>
    </source>
</reference>
<proteinExistence type="predicted"/>
<dbReference type="EMBL" id="NHYD01003425">
    <property type="protein sequence ID" value="PPQ78190.1"/>
    <property type="molecule type" value="Genomic_DNA"/>
</dbReference>
<feature type="compositionally biased region" description="Basic and acidic residues" evidence="1">
    <location>
        <begin position="45"/>
        <end position="54"/>
    </location>
</feature>